<organism evidence="2 3">
    <name type="scientific">Palleronia caenipelagi</name>
    <dbReference type="NCBI Taxonomy" id="2489174"/>
    <lineage>
        <taxon>Bacteria</taxon>
        <taxon>Pseudomonadati</taxon>
        <taxon>Pseudomonadota</taxon>
        <taxon>Alphaproteobacteria</taxon>
        <taxon>Rhodobacterales</taxon>
        <taxon>Roseobacteraceae</taxon>
        <taxon>Palleronia</taxon>
    </lineage>
</organism>
<evidence type="ECO:0000313" key="3">
    <source>
        <dbReference type="Proteomes" id="UP000318590"/>
    </source>
</evidence>
<proteinExistence type="predicted"/>
<comment type="caution">
    <text evidence="2">The sequence shown here is derived from an EMBL/GenBank/DDBJ whole genome shotgun (WGS) entry which is preliminary data.</text>
</comment>
<dbReference type="EMBL" id="VFSV01000002">
    <property type="protein sequence ID" value="TRD23278.1"/>
    <property type="molecule type" value="Genomic_DNA"/>
</dbReference>
<evidence type="ECO:0000313" key="2">
    <source>
        <dbReference type="EMBL" id="TRD23278.1"/>
    </source>
</evidence>
<sequence length="106" mass="10277">MKTLAGVIVMALSVSGCNSVLRPTVGLGPNGPTASVGVSGPAGTRVTVGHTGRVSGSVSPIRGTTVSTNGDRVVGTVTPVSGTSVRVDQSGELQGSVTPPPIRVGG</sequence>
<protein>
    <submittedName>
        <fullName evidence="2">Uncharacterized protein</fullName>
    </submittedName>
</protein>
<evidence type="ECO:0000256" key="1">
    <source>
        <dbReference type="SAM" id="MobiDB-lite"/>
    </source>
</evidence>
<dbReference type="AlphaFoldDB" id="A0A547QA53"/>
<feature type="region of interest" description="Disordered" evidence="1">
    <location>
        <begin position="28"/>
        <end position="78"/>
    </location>
</feature>
<accession>A0A547QA53</accession>
<keyword evidence="3" id="KW-1185">Reference proteome</keyword>
<dbReference type="Proteomes" id="UP000318590">
    <property type="component" value="Unassembled WGS sequence"/>
</dbReference>
<reference evidence="2 3" key="1">
    <citation type="submission" date="2019-06" db="EMBL/GenBank/DDBJ databases">
        <title>Paenimaribius caenipelagi gen. nov., sp. nov., isolated from a tidal flat.</title>
        <authorList>
            <person name="Yoon J.-H."/>
        </authorList>
    </citation>
    <scope>NUCLEOTIDE SEQUENCE [LARGE SCALE GENOMIC DNA]</scope>
    <source>
        <strain evidence="2 3">JBTF-M29</strain>
    </source>
</reference>
<gene>
    <name evidence="2" type="ORF">FEV53_01595</name>
</gene>
<dbReference type="RefSeq" id="WP_142833069.1">
    <property type="nucleotide sequence ID" value="NZ_VFSV01000002.1"/>
</dbReference>
<name>A0A547QA53_9RHOB</name>
<feature type="compositionally biased region" description="Polar residues" evidence="1">
    <location>
        <begin position="54"/>
        <end position="70"/>
    </location>
</feature>
<dbReference type="PROSITE" id="PS51257">
    <property type="entry name" value="PROKAR_LIPOPROTEIN"/>
    <property type="match status" value="1"/>
</dbReference>